<dbReference type="RefSeq" id="WP_344713593.1">
    <property type="nucleotide sequence ID" value="NZ_BAABCB010000015.1"/>
</dbReference>
<dbReference type="EMBL" id="BAABCB010000015">
    <property type="protein sequence ID" value="GAA4242738.1"/>
    <property type="molecule type" value="Genomic_DNA"/>
</dbReference>
<accession>A0ABP8CSK1</accession>
<evidence type="ECO:0000313" key="2">
    <source>
        <dbReference type="EMBL" id="GAA4242738.1"/>
    </source>
</evidence>
<name>A0ABP8CSK1_9FLAO</name>
<proteinExistence type="predicted"/>
<feature type="signal peptide" evidence="1">
    <location>
        <begin position="1"/>
        <end position="23"/>
    </location>
</feature>
<dbReference type="Proteomes" id="UP001501682">
    <property type="component" value="Unassembled WGS sequence"/>
</dbReference>
<dbReference type="PROSITE" id="PS51257">
    <property type="entry name" value="PROKAR_LIPOPROTEIN"/>
    <property type="match status" value="1"/>
</dbReference>
<keyword evidence="1" id="KW-0732">Signal</keyword>
<sequence length="175" mass="18331">MKTKRSILNIALIALLTVSCSSSDDSSGDNTVYGIIQLSGPDTSEIGSTLTVGNINADALGSTGTSSSVVLADENTTFENGVPNPTDFSNGFIIVAAEFDDNAVVDKTISMTILKNGEEYRYVCSTPPTSAADNMDCGVGFSTDKVAKEVKFDDTTVINVDTGTILTMNGTINYD</sequence>
<feature type="chain" id="PRO_5045437576" evidence="1">
    <location>
        <begin position="24"/>
        <end position="175"/>
    </location>
</feature>
<organism evidence="2 3">
    <name type="scientific">Winogradskyella damuponensis</name>
    <dbReference type="NCBI Taxonomy" id="943939"/>
    <lineage>
        <taxon>Bacteria</taxon>
        <taxon>Pseudomonadati</taxon>
        <taxon>Bacteroidota</taxon>
        <taxon>Flavobacteriia</taxon>
        <taxon>Flavobacteriales</taxon>
        <taxon>Flavobacteriaceae</taxon>
        <taxon>Winogradskyella</taxon>
    </lineage>
</organism>
<gene>
    <name evidence="2" type="ORF">GCM10022292_14260</name>
</gene>
<reference evidence="3" key="1">
    <citation type="journal article" date="2019" name="Int. J. Syst. Evol. Microbiol.">
        <title>The Global Catalogue of Microorganisms (GCM) 10K type strain sequencing project: providing services to taxonomists for standard genome sequencing and annotation.</title>
        <authorList>
            <consortium name="The Broad Institute Genomics Platform"/>
            <consortium name="The Broad Institute Genome Sequencing Center for Infectious Disease"/>
            <person name="Wu L."/>
            <person name="Ma J."/>
        </authorList>
    </citation>
    <scope>NUCLEOTIDE SEQUENCE [LARGE SCALE GENOMIC DNA]</scope>
    <source>
        <strain evidence="3">JCM 17633</strain>
    </source>
</reference>
<keyword evidence="3" id="KW-1185">Reference proteome</keyword>
<evidence type="ECO:0000256" key="1">
    <source>
        <dbReference type="SAM" id="SignalP"/>
    </source>
</evidence>
<protein>
    <submittedName>
        <fullName evidence="2">Uncharacterized protein</fullName>
    </submittedName>
</protein>
<comment type="caution">
    <text evidence="2">The sequence shown here is derived from an EMBL/GenBank/DDBJ whole genome shotgun (WGS) entry which is preliminary data.</text>
</comment>
<evidence type="ECO:0000313" key="3">
    <source>
        <dbReference type="Proteomes" id="UP001501682"/>
    </source>
</evidence>